<organism evidence="3 4">
    <name type="scientific">Syntrophobacter fumaroxidans (strain DSM 10017 / MPOB)</name>
    <dbReference type="NCBI Taxonomy" id="335543"/>
    <lineage>
        <taxon>Bacteria</taxon>
        <taxon>Pseudomonadati</taxon>
        <taxon>Thermodesulfobacteriota</taxon>
        <taxon>Syntrophobacteria</taxon>
        <taxon>Syntrophobacterales</taxon>
        <taxon>Syntrophobacteraceae</taxon>
        <taxon>Syntrophobacter</taxon>
    </lineage>
</organism>
<sequence>MSVYRRGEVYWVDVKVKGHPRIRKSAATSERLKALDFEAALRRTLTGVVSHEPIRGEMSLSEAMARAFKVHWNHKKSAKTVGFHARSLLEKLGNDIRLKDIGENEVRGLVRQLQSDGNSAATINSKLSVLQTLLRMSCNEWRVIDRVPRFDRLKEKEGRLRTLSPEEESRLLALLRRTGRHDAADLYMVLLDTGASLSEVLSLKWKGVDLVGGKIGIDVESGRNRILPMTRRVRSMLMQRMGMGIKSPFSNVTYQQAEYNWKWVRKQMGLGGDPGFVIHSLRHTFAARTVQRGIGLPALKALLGHSTIRLTERYARFGAGNIDRAVDACSGGGVSGMEKRLPFDGRPG</sequence>
<dbReference type="InterPro" id="IPR050090">
    <property type="entry name" value="Tyrosine_recombinase_XerCD"/>
</dbReference>
<dbReference type="PANTHER" id="PTHR30349:SF64">
    <property type="entry name" value="PROPHAGE INTEGRASE INTD-RELATED"/>
    <property type="match status" value="1"/>
</dbReference>
<dbReference type="CDD" id="cd00796">
    <property type="entry name" value="INT_Rci_Hp1_C"/>
    <property type="match status" value="1"/>
</dbReference>
<feature type="domain" description="Tyr recombinase" evidence="2">
    <location>
        <begin position="158"/>
        <end position="328"/>
    </location>
</feature>
<dbReference type="HOGENOM" id="CLU_027562_17_7_7"/>
<reference evidence="3 4" key="1">
    <citation type="submission" date="2006-10" db="EMBL/GenBank/DDBJ databases">
        <title>Complete sequence of Syntrophobacter fumaroxidans MPOB.</title>
        <authorList>
            <consortium name="US DOE Joint Genome Institute"/>
            <person name="Copeland A."/>
            <person name="Lucas S."/>
            <person name="Lapidus A."/>
            <person name="Barry K."/>
            <person name="Detter J.C."/>
            <person name="Glavina del Rio T."/>
            <person name="Hammon N."/>
            <person name="Israni S."/>
            <person name="Pitluck S."/>
            <person name="Goltsman E.G."/>
            <person name="Martinez M."/>
            <person name="Schmutz J."/>
            <person name="Larimer F."/>
            <person name="Land M."/>
            <person name="Hauser L."/>
            <person name="Kyrpides N."/>
            <person name="Kim E."/>
            <person name="Boone D.R."/>
            <person name="Brockman F."/>
            <person name="Culley D."/>
            <person name="Ferry J."/>
            <person name="Gunsalus R."/>
            <person name="McInerney M.J."/>
            <person name="Morrison M."/>
            <person name="Plugge C."/>
            <person name="Rohlin L."/>
            <person name="Scholten J."/>
            <person name="Sieber J."/>
            <person name="Stams A.J.M."/>
            <person name="Worm P."/>
            <person name="Henstra A.M."/>
            <person name="Richardson P."/>
        </authorList>
    </citation>
    <scope>NUCLEOTIDE SEQUENCE [LARGE SCALE GENOMIC DNA]</scope>
    <source>
        <strain evidence="4">DSM 10017 / MPOB</strain>
    </source>
</reference>
<dbReference type="eggNOG" id="COG0582">
    <property type="taxonomic scope" value="Bacteria"/>
</dbReference>
<evidence type="ECO:0000259" key="2">
    <source>
        <dbReference type="PROSITE" id="PS51898"/>
    </source>
</evidence>
<dbReference type="SUPFAM" id="SSF56349">
    <property type="entry name" value="DNA breaking-rejoining enzymes"/>
    <property type="match status" value="1"/>
</dbReference>
<proteinExistence type="predicted"/>
<dbReference type="InterPro" id="IPR013762">
    <property type="entry name" value="Integrase-like_cat_sf"/>
</dbReference>
<dbReference type="Pfam" id="PF00589">
    <property type="entry name" value="Phage_integrase"/>
    <property type="match status" value="1"/>
</dbReference>
<dbReference type="KEGG" id="sfu:Sfum_2244"/>
<dbReference type="InParanoid" id="A0LKH4"/>
<dbReference type="InterPro" id="IPR011010">
    <property type="entry name" value="DNA_brk_join_enz"/>
</dbReference>
<dbReference type="EMBL" id="CP000478">
    <property type="protein sequence ID" value="ABK17926.1"/>
    <property type="molecule type" value="Genomic_DNA"/>
</dbReference>
<evidence type="ECO:0000313" key="3">
    <source>
        <dbReference type="EMBL" id="ABK17926.1"/>
    </source>
</evidence>
<dbReference type="InterPro" id="IPR002104">
    <property type="entry name" value="Integrase_catalytic"/>
</dbReference>
<keyword evidence="4" id="KW-1185">Reference proteome</keyword>
<dbReference type="STRING" id="335543.Sfum_2244"/>
<evidence type="ECO:0000313" key="4">
    <source>
        <dbReference type="Proteomes" id="UP000001784"/>
    </source>
</evidence>
<dbReference type="Gene3D" id="1.10.443.10">
    <property type="entry name" value="Intergrase catalytic core"/>
    <property type="match status" value="1"/>
</dbReference>
<gene>
    <name evidence="3" type="ordered locus">Sfum_2244</name>
</gene>
<evidence type="ECO:0000256" key="1">
    <source>
        <dbReference type="ARBA" id="ARBA00023172"/>
    </source>
</evidence>
<dbReference type="GO" id="GO:0006310">
    <property type="term" value="P:DNA recombination"/>
    <property type="evidence" value="ECO:0007669"/>
    <property type="project" value="UniProtKB-KW"/>
</dbReference>
<dbReference type="PANTHER" id="PTHR30349">
    <property type="entry name" value="PHAGE INTEGRASE-RELATED"/>
    <property type="match status" value="1"/>
</dbReference>
<dbReference type="RefSeq" id="WP_011699095.1">
    <property type="nucleotide sequence ID" value="NC_008554.1"/>
</dbReference>
<dbReference type="PROSITE" id="PS51898">
    <property type="entry name" value="TYR_RECOMBINASE"/>
    <property type="match status" value="1"/>
</dbReference>
<accession>A0LKH4</accession>
<dbReference type="GO" id="GO:0003677">
    <property type="term" value="F:DNA binding"/>
    <property type="evidence" value="ECO:0007669"/>
    <property type="project" value="InterPro"/>
</dbReference>
<dbReference type="Proteomes" id="UP000001784">
    <property type="component" value="Chromosome"/>
</dbReference>
<name>A0LKH4_SYNFM</name>
<dbReference type="GO" id="GO:0015074">
    <property type="term" value="P:DNA integration"/>
    <property type="evidence" value="ECO:0007669"/>
    <property type="project" value="InterPro"/>
</dbReference>
<keyword evidence="1" id="KW-0233">DNA recombination</keyword>
<protein>
    <submittedName>
        <fullName evidence="3">Phage integrase family protein</fullName>
    </submittedName>
</protein>
<dbReference type="AlphaFoldDB" id="A0LKH4"/>